<feature type="chain" id="PRO_5039686491" description="Lipoprotein" evidence="1">
    <location>
        <begin position="21"/>
        <end position="117"/>
    </location>
</feature>
<sequence length="117" mass="14150">MKRQFAVLLILITLFLSSCGDQPLKFRNLLEADQYIRNNIENTDWDAFKYMLSPDNTVTEKDFNYLKEKLTSQRKSYFHTEAVNKFYRFNKENELVYMTEWEKKDGILLLKDIDYIQ</sequence>
<gene>
    <name evidence="2" type="ORF">DET59_11251</name>
</gene>
<dbReference type="RefSeq" id="WP_113970414.1">
    <property type="nucleotide sequence ID" value="NZ_QNRJ01000012.1"/>
</dbReference>
<feature type="signal peptide" evidence="1">
    <location>
        <begin position="1"/>
        <end position="20"/>
    </location>
</feature>
<accession>A0A366ELB4</accession>
<dbReference type="OrthoDB" id="2866493at2"/>
<organism evidence="2 3">
    <name type="scientific">Rossellomorea aquimaris</name>
    <dbReference type="NCBI Taxonomy" id="189382"/>
    <lineage>
        <taxon>Bacteria</taxon>
        <taxon>Bacillati</taxon>
        <taxon>Bacillota</taxon>
        <taxon>Bacilli</taxon>
        <taxon>Bacillales</taxon>
        <taxon>Bacillaceae</taxon>
        <taxon>Rossellomorea</taxon>
    </lineage>
</organism>
<keyword evidence="1" id="KW-0732">Signal</keyword>
<dbReference type="EMBL" id="QNRJ01000012">
    <property type="protein sequence ID" value="RBP02766.1"/>
    <property type="molecule type" value="Genomic_DNA"/>
</dbReference>
<dbReference type="AlphaFoldDB" id="A0A366ELB4"/>
<proteinExistence type="predicted"/>
<evidence type="ECO:0008006" key="4">
    <source>
        <dbReference type="Google" id="ProtNLM"/>
    </source>
</evidence>
<name>A0A366ELB4_9BACI</name>
<evidence type="ECO:0000313" key="3">
    <source>
        <dbReference type="Proteomes" id="UP000252118"/>
    </source>
</evidence>
<evidence type="ECO:0000256" key="1">
    <source>
        <dbReference type="SAM" id="SignalP"/>
    </source>
</evidence>
<comment type="caution">
    <text evidence="2">The sequence shown here is derived from an EMBL/GenBank/DDBJ whole genome shotgun (WGS) entry which is preliminary data.</text>
</comment>
<reference evidence="2 3" key="1">
    <citation type="submission" date="2018-06" db="EMBL/GenBank/DDBJ databases">
        <title>Freshwater and sediment microbial communities from various areas in North America, analyzing microbe dynamics in response to fracking.</title>
        <authorList>
            <person name="Lamendella R."/>
        </authorList>
    </citation>
    <scope>NUCLEOTIDE SEQUENCE [LARGE SCALE GENOMIC DNA]</scope>
    <source>
        <strain evidence="2 3">97B</strain>
    </source>
</reference>
<protein>
    <recommendedName>
        <fullName evidence="4">Lipoprotein</fullName>
    </recommendedName>
</protein>
<evidence type="ECO:0000313" key="2">
    <source>
        <dbReference type="EMBL" id="RBP02766.1"/>
    </source>
</evidence>
<dbReference type="PROSITE" id="PS51257">
    <property type="entry name" value="PROKAR_LIPOPROTEIN"/>
    <property type="match status" value="1"/>
</dbReference>
<dbReference type="Proteomes" id="UP000252118">
    <property type="component" value="Unassembled WGS sequence"/>
</dbReference>